<dbReference type="CDD" id="cd02966">
    <property type="entry name" value="TlpA_like_family"/>
    <property type="match status" value="1"/>
</dbReference>
<dbReference type="Pfam" id="PF00578">
    <property type="entry name" value="AhpC-TSA"/>
    <property type="match status" value="1"/>
</dbReference>
<gene>
    <name evidence="2" type="ORF">SAMN05660206_110129</name>
</gene>
<dbReference type="GO" id="GO:0016853">
    <property type="term" value="F:isomerase activity"/>
    <property type="evidence" value="ECO:0007669"/>
    <property type="project" value="UniProtKB-KW"/>
</dbReference>
<dbReference type="Proteomes" id="UP000198785">
    <property type="component" value="Unassembled WGS sequence"/>
</dbReference>
<sequence>MNRTKKNYMLAFHLVLSTAILTGCSNIEGRHNEKTGQQTDIVAEKTDNDVEKGITFQDGNGNVVVLNDLKGKVVFINFWATWCPPCIAEMPSINELKAKFGENENIIFLMVDVDGKHKKSQAFMDKREFNLPVYIPHSEIPKEFLSGAIPTTVILDKKGAIAARIEGGRDYSKPEIVNALKQLIEE</sequence>
<evidence type="ECO:0000259" key="1">
    <source>
        <dbReference type="PROSITE" id="PS51352"/>
    </source>
</evidence>
<dbReference type="InterPro" id="IPR036249">
    <property type="entry name" value="Thioredoxin-like_sf"/>
</dbReference>
<dbReference type="GO" id="GO:0016209">
    <property type="term" value="F:antioxidant activity"/>
    <property type="evidence" value="ECO:0007669"/>
    <property type="project" value="InterPro"/>
</dbReference>
<dbReference type="OrthoDB" id="9815205at2"/>
<proteinExistence type="predicted"/>
<dbReference type="PANTHER" id="PTHR42852">
    <property type="entry name" value="THIOL:DISULFIDE INTERCHANGE PROTEIN DSBE"/>
    <property type="match status" value="1"/>
</dbReference>
<dbReference type="PANTHER" id="PTHR42852:SF17">
    <property type="entry name" value="THIOREDOXIN-LIKE PROTEIN HI_1115"/>
    <property type="match status" value="1"/>
</dbReference>
<dbReference type="PROSITE" id="PS51257">
    <property type="entry name" value="PROKAR_LIPOPROTEIN"/>
    <property type="match status" value="1"/>
</dbReference>
<feature type="domain" description="Thioredoxin" evidence="1">
    <location>
        <begin position="45"/>
        <end position="185"/>
    </location>
</feature>
<dbReference type="InterPro" id="IPR000866">
    <property type="entry name" value="AhpC/TSA"/>
</dbReference>
<dbReference type="InterPro" id="IPR013766">
    <property type="entry name" value="Thioredoxin_domain"/>
</dbReference>
<evidence type="ECO:0000313" key="3">
    <source>
        <dbReference type="Proteomes" id="UP000198785"/>
    </source>
</evidence>
<dbReference type="SUPFAM" id="SSF52833">
    <property type="entry name" value="Thioredoxin-like"/>
    <property type="match status" value="1"/>
</dbReference>
<keyword evidence="2" id="KW-0413">Isomerase</keyword>
<evidence type="ECO:0000313" key="2">
    <source>
        <dbReference type="EMBL" id="SFT06493.1"/>
    </source>
</evidence>
<dbReference type="STRING" id="683125.SAMN05660206_110129"/>
<dbReference type="EMBL" id="FOZZ01000010">
    <property type="protein sequence ID" value="SFT06493.1"/>
    <property type="molecule type" value="Genomic_DNA"/>
</dbReference>
<reference evidence="2 3" key="1">
    <citation type="submission" date="2016-10" db="EMBL/GenBank/DDBJ databases">
        <authorList>
            <person name="de Groot N.N."/>
        </authorList>
    </citation>
    <scope>NUCLEOTIDE SEQUENCE [LARGE SCALE GENOMIC DNA]</scope>
    <source>
        <strain evidence="2 3">DSM 22789</strain>
    </source>
</reference>
<dbReference type="PROSITE" id="PS51352">
    <property type="entry name" value="THIOREDOXIN_2"/>
    <property type="match status" value="1"/>
</dbReference>
<dbReference type="RefSeq" id="WP_093366799.1">
    <property type="nucleotide sequence ID" value="NZ_FOZZ01000010.1"/>
</dbReference>
<protein>
    <submittedName>
        <fullName evidence="2">Thiol-disulfide isomerase or thioredoxin</fullName>
    </submittedName>
</protein>
<dbReference type="InterPro" id="IPR050553">
    <property type="entry name" value="Thioredoxin_ResA/DsbE_sf"/>
</dbReference>
<accession>A0A1I6UYJ3</accession>
<name>A0A1I6UYJ3_9SPHI</name>
<organism evidence="2 3">
    <name type="scientific">Sphingobacterium wenxiniae</name>
    <dbReference type="NCBI Taxonomy" id="683125"/>
    <lineage>
        <taxon>Bacteria</taxon>
        <taxon>Pseudomonadati</taxon>
        <taxon>Bacteroidota</taxon>
        <taxon>Sphingobacteriia</taxon>
        <taxon>Sphingobacteriales</taxon>
        <taxon>Sphingobacteriaceae</taxon>
        <taxon>Sphingobacterium</taxon>
    </lineage>
</organism>
<dbReference type="GO" id="GO:0016491">
    <property type="term" value="F:oxidoreductase activity"/>
    <property type="evidence" value="ECO:0007669"/>
    <property type="project" value="InterPro"/>
</dbReference>
<dbReference type="AlphaFoldDB" id="A0A1I6UYJ3"/>
<keyword evidence="3" id="KW-1185">Reference proteome</keyword>
<dbReference type="Gene3D" id="3.40.30.10">
    <property type="entry name" value="Glutaredoxin"/>
    <property type="match status" value="1"/>
</dbReference>